<evidence type="ECO:0000256" key="5">
    <source>
        <dbReference type="ARBA" id="ARBA00022741"/>
    </source>
</evidence>
<dbReference type="GO" id="GO:0016887">
    <property type="term" value="F:ATP hydrolysis activity"/>
    <property type="evidence" value="ECO:0007669"/>
    <property type="project" value="InterPro"/>
</dbReference>
<dbReference type="SUPFAM" id="SSF52540">
    <property type="entry name" value="P-loop containing nucleoside triphosphate hydrolases"/>
    <property type="match status" value="1"/>
</dbReference>
<keyword evidence="6 9" id="KW-0067">ATP-binding</keyword>
<gene>
    <name evidence="11" type="ORF">ENV52_02525</name>
</gene>
<dbReference type="CDD" id="cd03225">
    <property type="entry name" value="ABC_cobalt_CbiO_domain1"/>
    <property type="match status" value="1"/>
</dbReference>
<dbReference type="InterPro" id="IPR017871">
    <property type="entry name" value="ABC_transporter-like_CS"/>
</dbReference>
<dbReference type="Gene3D" id="3.40.50.300">
    <property type="entry name" value="P-loop containing nucleotide triphosphate hydrolases"/>
    <property type="match status" value="1"/>
</dbReference>
<sequence length="291" mass="31886">MMTQPILALQDVSFTYPDGSRGLTHCTLEVARGSRTAILGDNGAGKTTLCLHLNGILRPQSGQVLWNGSPLDYSRRGLKQLRSRVGLVFQNPDAQLLSASVREDVSFGPMNLGWDHGIIRERVEKSLAAVGLSELAEKPVHNLSFGQKKRVCLAGVLAMQPEVIILDEPFSSLDVGMRRDLHSILESLSAAGITVLICSHDLDFAYEWADRWHIIEAGQLAASYGMAEVPQVFTHLTALGLGIPKVAELYQELVNAEVLPPFTASPRSHADLLLLIRQLRNAVHRNTGRSR</sequence>
<dbReference type="AlphaFoldDB" id="A0A7V6A1Q0"/>
<accession>A0A7V6A1Q0</accession>
<protein>
    <recommendedName>
        <fullName evidence="9">ABC transporter ATP-binding protein</fullName>
    </recommendedName>
</protein>
<proteinExistence type="inferred from homology"/>
<evidence type="ECO:0000313" key="11">
    <source>
        <dbReference type="EMBL" id="HHS28560.1"/>
    </source>
</evidence>
<dbReference type="GO" id="GO:0042626">
    <property type="term" value="F:ATPase-coupled transmembrane transporter activity"/>
    <property type="evidence" value="ECO:0007669"/>
    <property type="project" value="TreeGrafter"/>
</dbReference>
<dbReference type="PROSITE" id="PS00211">
    <property type="entry name" value="ABC_TRANSPORTER_1"/>
    <property type="match status" value="1"/>
</dbReference>
<dbReference type="PROSITE" id="PS50893">
    <property type="entry name" value="ABC_TRANSPORTER_2"/>
    <property type="match status" value="1"/>
</dbReference>
<comment type="similarity">
    <text evidence="2 9">Belongs to the ABC transporter superfamily.</text>
</comment>
<comment type="function">
    <text evidence="9">Part of an ABC transporter complex. Responsible for energy coupling to the transport system.</text>
</comment>
<dbReference type="InterPro" id="IPR003593">
    <property type="entry name" value="AAA+_ATPase"/>
</dbReference>
<evidence type="ECO:0000256" key="1">
    <source>
        <dbReference type="ARBA" id="ARBA00004202"/>
    </source>
</evidence>
<evidence type="ECO:0000256" key="4">
    <source>
        <dbReference type="ARBA" id="ARBA00022475"/>
    </source>
</evidence>
<dbReference type="SMART" id="SM00382">
    <property type="entry name" value="AAA"/>
    <property type="match status" value="1"/>
</dbReference>
<dbReference type="InterPro" id="IPR050095">
    <property type="entry name" value="ECF_ABC_transporter_ATP-bd"/>
</dbReference>
<dbReference type="InterPro" id="IPR015856">
    <property type="entry name" value="ABC_transpr_CbiO/EcfA_su"/>
</dbReference>
<keyword evidence="7" id="KW-1278">Translocase</keyword>
<dbReference type="InterPro" id="IPR005876">
    <property type="entry name" value="Co_trans_ATP-bd"/>
</dbReference>
<dbReference type="InterPro" id="IPR003439">
    <property type="entry name" value="ABC_transporter-like_ATP-bd"/>
</dbReference>
<feature type="domain" description="ABC transporter" evidence="10">
    <location>
        <begin position="7"/>
        <end position="242"/>
    </location>
</feature>
<evidence type="ECO:0000256" key="6">
    <source>
        <dbReference type="ARBA" id="ARBA00022840"/>
    </source>
</evidence>
<keyword evidence="4 9" id="KW-1003">Cell membrane</keyword>
<keyword evidence="8 9" id="KW-0472">Membrane</keyword>
<evidence type="ECO:0000256" key="3">
    <source>
        <dbReference type="ARBA" id="ARBA00022448"/>
    </source>
</evidence>
<dbReference type="Pfam" id="PF00005">
    <property type="entry name" value="ABC_tran"/>
    <property type="match status" value="1"/>
</dbReference>
<comment type="subcellular location">
    <subcellularLocation>
        <location evidence="1 9">Cell membrane</location>
        <topology evidence="1 9">Peripheral membrane protein</topology>
    </subcellularLocation>
</comment>
<reference evidence="11" key="1">
    <citation type="journal article" date="2020" name="mSystems">
        <title>Genome- and Community-Level Interaction Insights into Carbon Utilization and Element Cycling Functions of Hydrothermarchaeota in Hydrothermal Sediment.</title>
        <authorList>
            <person name="Zhou Z."/>
            <person name="Liu Y."/>
            <person name="Xu W."/>
            <person name="Pan J."/>
            <person name="Luo Z.H."/>
            <person name="Li M."/>
        </authorList>
    </citation>
    <scope>NUCLEOTIDE SEQUENCE [LARGE SCALE GENOMIC DNA]</scope>
    <source>
        <strain evidence="11">SpSt-767</strain>
    </source>
</reference>
<dbReference type="EMBL" id="DTGR01000038">
    <property type="protein sequence ID" value="HHS28560.1"/>
    <property type="molecule type" value="Genomic_DNA"/>
</dbReference>
<dbReference type="GO" id="GO:0043190">
    <property type="term" value="C:ATP-binding cassette (ABC) transporter complex"/>
    <property type="evidence" value="ECO:0007669"/>
    <property type="project" value="TreeGrafter"/>
</dbReference>
<dbReference type="GO" id="GO:0005524">
    <property type="term" value="F:ATP binding"/>
    <property type="evidence" value="ECO:0007669"/>
    <property type="project" value="UniProtKB-UniRule"/>
</dbReference>
<evidence type="ECO:0000256" key="2">
    <source>
        <dbReference type="ARBA" id="ARBA00005417"/>
    </source>
</evidence>
<evidence type="ECO:0000256" key="7">
    <source>
        <dbReference type="ARBA" id="ARBA00022967"/>
    </source>
</evidence>
<dbReference type="FunFam" id="3.40.50.300:FF:000224">
    <property type="entry name" value="Energy-coupling factor transporter ATP-binding protein EcfA"/>
    <property type="match status" value="1"/>
</dbReference>
<dbReference type="PANTHER" id="PTHR43553">
    <property type="entry name" value="HEAVY METAL TRANSPORTER"/>
    <property type="match status" value="1"/>
</dbReference>
<dbReference type="InterPro" id="IPR027417">
    <property type="entry name" value="P-loop_NTPase"/>
</dbReference>
<evidence type="ECO:0000259" key="10">
    <source>
        <dbReference type="PROSITE" id="PS50893"/>
    </source>
</evidence>
<dbReference type="GO" id="GO:0006824">
    <property type="term" value="P:cobalt ion transport"/>
    <property type="evidence" value="ECO:0007669"/>
    <property type="project" value="InterPro"/>
</dbReference>
<dbReference type="PANTHER" id="PTHR43553:SF24">
    <property type="entry name" value="ENERGY-COUPLING FACTOR TRANSPORTER ATP-BINDING PROTEIN ECFA1"/>
    <property type="match status" value="1"/>
</dbReference>
<keyword evidence="3 9" id="KW-0813">Transport</keyword>
<organism evidence="11">
    <name type="scientific">Desulfobacca acetoxidans</name>
    <dbReference type="NCBI Taxonomy" id="60893"/>
    <lineage>
        <taxon>Bacteria</taxon>
        <taxon>Pseudomonadati</taxon>
        <taxon>Thermodesulfobacteriota</taxon>
        <taxon>Desulfobaccia</taxon>
        <taxon>Desulfobaccales</taxon>
        <taxon>Desulfobaccaceae</taxon>
        <taxon>Desulfobacca</taxon>
    </lineage>
</organism>
<keyword evidence="5 9" id="KW-0547">Nucleotide-binding</keyword>
<comment type="caution">
    <text evidence="11">The sequence shown here is derived from an EMBL/GenBank/DDBJ whole genome shotgun (WGS) entry which is preliminary data.</text>
</comment>
<evidence type="ECO:0000256" key="8">
    <source>
        <dbReference type="ARBA" id="ARBA00023136"/>
    </source>
</evidence>
<name>A0A7V6A1Q0_9BACT</name>
<dbReference type="NCBIfam" id="TIGR01166">
    <property type="entry name" value="cbiO"/>
    <property type="match status" value="1"/>
</dbReference>
<evidence type="ECO:0000256" key="9">
    <source>
        <dbReference type="RuleBase" id="RU364103"/>
    </source>
</evidence>